<dbReference type="PROSITE" id="PS51352">
    <property type="entry name" value="THIOREDOXIN_2"/>
    <property type="match status" value="1"/>
</dbReference>
<dbReference type="EMBL" id="AP014879">
    <property type="protein sequence ID" value="BAV32778.1"/>
    <property type="molecule type" value="Genomic_DNA"/>
</dbReference>
<organism evidence="4 5">
    <name type="scientific">Sulfuricaulis limicola</name>
    <dbReference type="NCBI Taxonomy" id="1620215"/>
    <lineage>
        <taxon>Bacteria</taxon>
        <taxon>Pseudomonadati</taxon>
        <taxon>Pseudomonadota</taxon>
        <taxon>Gammaproteobacteria</taxon>
        <taxon>Acidiferrobacterales</taxon>
        <taxon>Acidiferrobacteraceae</taxon>
        <taxon>Sulfuricaulis</taxon>
    </lineage>
</organism>
<reference evidence="4 5" key="1">
    <citation type="submission" date="2015-05" db="EMBL/GenBank/DDBJ databases">
        <title>Complete genome sequence of a sulfur-oxidizing gammaproteobacterium strain HA5.</title>
        <authorList>
            <person name="Miura A."/>
            <person name="Kojima H."/>
            <person name="Fukui M."/>
        </authorList>
    </citation>
    <scope>NUCLEOTIDE SEQUENCE [LARGE SCALE GENOMIC DNA]</scope>
    <source>
        <strain evidence="4 5">HA5</strain>
    </source>
</reference>
<accession>A0A1B4XDA1</accession>
<evidence type="ECO:0000313" key="5">
    <source>
        <dbReference type="Proteomes" id="UP000243180"/>
    </source>
</evidence>
<dbReference type="InterPro" id="IPR050553">
    <property type="entry name" value="Thioredoxin_ResA/DsbE_sf"/>
</dbReference>
<dbReference type="Gene3D" id="3.40.30.10">
    <property type="entry name" value="Glutaredoxin"/>
    <property type="match status" value="1"/>
</dbReference>
<keyword evidence="1" id="KW-0676">Redox-active center</keyword>
<dbReference type="InterPro" id="IPR017937">
    <property type="entry name" value="Thioredoxin_CS"/>
</dbReference>
<feature type="domain" description="Thioredoxin" evidence="3">
    <location>
        <begin position="30"/>
        <end position="172"/>
    </location>
</feature>
<dbReference type="InterPro" id="IPR013766">
    <property type="entry name" value="Thioredoxin_domain"/>
</dbReference>
<dbReference type="SUPFAM" id="SSF52833">
    <property type="entry name" value="Thioredoxin-like"/>
    <property type="match status" value="1"/>
</dbReference>
<keyword evidence="2" id="KW-0732">Signal</keyword>
<dbReference type="GO" id="GO:0016209">
    <property type="term" value="F:antioxidant activity"/>
    <property type="evidence" value="ECO:0007669"/>
    <property type="project" value="InterPro"/>
</dbReference>
<dbReference type="GO" id="GO:0015036">
    <property type="term" value="F:disulfide oxidoreductase activity"/>
    <property type="evidence" value="ECO:0007669"/>
    <property type="project" value="UniProtKB-ARBA"/>
</dbReference>
<gene>
    <name evidence="4" type="ORF">SCL_0456</name>
</gene>
<dbReference type="InterPro" id="IPR000866">
    <property type="entry name" value="AhpC/TSA"/>
</dbReference>
<dbReference type="Proteomes" id="UP000243180">
    <property type="component" value="Chromosome"/>
</dbReference>
<dbReference type="PANTHER" id="PTHR42852">
    <property type="entry name" value="THIOL:DISULFIDE INTERCHANGE PROTEIN DSBE"/>
    <property type="match status" value="1"/>
</dbReference>
<dbReference type="InParanoid" id="A0A1B4XDA1"/>
<dbReference type="OrthoDB" id="9799347at2"/>
<dbReference type="KEGG" id="slim:SCL_0456"/>
<dbReference type="AlphaFoldDB" id="A0A1B4XDA1"/>
<evidence type="ECO:0000256" key="1">
    <source>
        <dbReference type="ARBA" id="ARBA00023284"/>
    </source>
</evidence>
<keyword evidence="5" id="KW-1185">Reference proteome</keyword>
<dbReference type="Pfam" id="PF00578">
    <property type="entry name" value="AhpC-TSA"/>
    <property type="match status" value="1"/>
</dbReference>
<dbReference type="InterPro" id="IPR036249">
    <property type="entry name" value="Thioredoxin-like_sf"/>
</dbReference>
<dbReference type="PROSITE" id="PS00194">
    <property type="entry name" value="THIOREDOXIN_1"/>
    <property type="match status" value="1"/>
</dbReference>
<dbReference type="CDD" id="cd02966">
    <property type="entry name" value="TlpA_like_family"/>
    <property type="match status" value="1"/>
</dbReference>
<evidence type="ECO:0000256" key="2">
    <source>
        <dbReference type="SAM" id="SignalP"/>
    </source>
</evidence>
<feature type="signal peptide" evidence="2">
    <location>
        <begin position="1"/>
        <end position="20"/>
    </location>
</feature>
<dbReference type="PANTHER" id="PTHR42852:SF17">
    <property type="entry name" value="THIOREDOXIN-LIKE PROTEIN HI_1115"/>
    <property type="match status" value="1"/>
</dbReference>
<proteinExistence type="predicted"/>
<protein>
    <submittedName>
        <fullName evidence="4">Alkyl hydroperoxide reductase</fullName>
    </submittedName>
</protein>
<name>A0A1B4XDA1_9GAMM</name>
<sequence length="174" mass="19572">MVARVFLVFALTLLAHSALAAAPAQTMTPVADRPTAADFALKDIDGKLRRLSESRGKVVLVNFWATWCPPCRREMPSMQRAWTQLKSENFEMLAINVGEDEDTIFGFTFSTGVELTFPILLDRDAQVIKAWPVIALPTSFVVDPQGRIVYRAVGGREWDDPELLKKIRELLPRK</sequence>
<evidence type="ECO:0000313" key="4">
    <source>
        <dbReference type="EMBL" id="BAV32778.1"/>
    </source>
</evidence>
<evidence type="ECO:0000259" key="3">
    <source>
        <dbReference type="PROSITE" id="PS51352"/>
    </source>
</evidence>
<feature type="chain" id="PRO_5008572438" evidence="2">
    <location>
        <begin position="21"/>
        <end position="174"/>
    </location>
</feature>